<dbReference type="OrthoDB" id="9806494at2"/>
<evidence type="ECO:0000313" key="1">
    <source>
        <dbReference type="EMBL" id="KRS16862.1"/>
    </source>
</evidence>
<dbReference type="Proteomes" id="UP000051401">
    <property type="component" value="Unassembled WGS sequence"/>
</dbReference>
<accession>A0A0T5P7C6</accession>
<dbReference type="AlphaFoldDB" id="A0A0T5P7C6"/>
<evidence type="ECO:0000313" key="2">
    <source>
        <dbReference type="EMBL" id="QEW24233.1"/>
    </source>
</evidence>
<dbReference type="Pfam" id="PF08002">
    <property type="entry name" value="DUF1697"/>
    <property type="match status" value="1"/>
</dbReference>
<proteinExistence type="predicted"/>
<name>A0A0T5P7C6_9RHOB</name>
<dbReference type="Gene3D" id="3.30.70.1280">
    <property type="entry name" value="SP0830-like domains"/>
    <property type="match status" value="1"/>
</dbReference>
<evidence type="ECO:0000313" key="4">
    <source>
        <dbReference type="Proteomes" id="UP000325785"/>
    </source>
</evidence>
<protein>
    <recommendedName>
        <fullName evidence="5">DUF1697 domain-containing protein</fullName>
    </recommendedName>
</protein>
<gene>
    <name evidence="2" type="ORF">RIdsm_00005</name>
    <name evidence="1" type="ORF">XM52_16705</name>
</gene>
<sequence length="175" mass="18626">MSVSVLLLRGINVGGRNALPMAELRVLLEGLGAEDIATYIQSGNAVFRGEVTAESVADGIEAAKGFRPQALVMSRDRLAKVMAANPFPEEGAADGKSVHVWFFEGNPKALEDETLALATPSERVEVTGEAGYLHAPDGIGRSKLAATLEKALGVPSTARNWRTVMAIAKLVEERR</sequence>
<dbReference type="SUPFAM" id="SSF160379">
    <property type="entry name" value="SP0830-like"/>
    <property type="match status" value="1"/>
</dbReference>
<dbReference type="PATRIC" id="fig|540747.5.peg.1065"/>
<reference evidence="2 4" key="2">
    <citation type="submission" date="2018-08" db="EMBL/GenBank/DDBJ databases">
        <title>Genetic Globetrotter - A new plasmid hitch-hiking vast phylogenetic and geographic distances.</title>
        <authorList>
            <person name="Vollmers J."/>
            <person name="Petersen J."/>
        </authorList>
    </citation>
    <scope>NUCLEOTIDE SEQUENCE [LARGE SCALE GENOMIC DNA]</scope>
    <source>
        <strain evidence="2 4">DSM 26383</strain>
    </source>
</reference>
<dbReference type="RefSeq" id="WP_057817565.1">
    <property type="nucleotide sequence ID" value="NZ_CP031598.1"/>
</dbReference>
<dbReference type="PANTHER" id="PTHR36439">
    <property type="entry name" value="BLL4334 PROTEIN"/>
    <property type="match status" value="1"/>
</dbReference>
<reference evidence="1 3" key="1">
    <citation type="submission" date="2015-04" db="EMBL/GenBank/DDBJ databases">
        <title>The draft genome sequence of Roseovarius indicus B108T.</title>
        <authorList>
            <person name="Li G."/>
            <person name="Lai Q."/>
            <person name="Shao Z."/>
            <person name="Yan P."/>
        </authorList>
    </citation>
    <scope>NUCLEOTIDE SEQUENCE [LARGE SCALE GENOMIC DNA]</scope>
    <source>
        <strain evidence="1 3">B108</strain>
    </source>
</reference>
<evidence type="ECO:0000313" key="3">
    <source>
        <dbReference type="Proteomes" id="UP000051401"/>
    </source>
</evidence>
<keyword evidence="3" id="KW-1185">Reference proteome</keyword>
<dbReference type="EMBL" id="CP031598">
    <property type="protein sequence ID" value="QEW24233.1"/>
    <property type="molecule type" value="Genomic_DNA"/>
</dbReference>
<dbReference type="InterPro" id="IPR012545">
    <property type="entry name" value="DUF1697"/>
</dbReference>
<dbReference type="EMBL" id="LAXI01000011">
    <property type="protein sequence ID" value="KRS16862.1"/>
    <property type="molecule type" value="Genomic_DNA"/>
</dbReference>
<dbReference type="Proteomes" id="UP000325785">
    <property type="component" value="Chromosome"/>
</dbReference>
<organism evidence="1 3">
    <name type="scientific">Roseovarius indicus</name>
    <dbReference type="NCBI Taxonomy" id="540747"/>
    <lineage>
        <taxon>Bacteria</taxon>
        <taxon>Pseudomonadati</taxon>
        <taxon>Pseudomonadota</taxon>
        <taxon>Alphaproteobacteria</taxon>
        <taxon>Rhodobacterales</taxon>
        <taxon>Roseobacteraceae</taxon>
        <taxon>Roseovarius</taxon>
    </lineage>
</organism>
<dbReference type="PIRSF" id="PIRSF008502">
    <property type="entry name" value="UCP008502"/>
    <property type="match status" value="1"/>
</dbReference>
<evidence type="ECO:0008006" key="5">
    <source>
        <dbReference type="Google" id="ProtNLM"/>
    </source>
</evidence>
<dbReference type="PANTHER" id="PTHR36439:SF1">
    <property type="entry name" value="DUF1697 DOMAIN-CONTAINING PROTEIN"/>
    <property type="match status" value="1"/>
</dbReference>
<dbReference type="KEGG" id="rid:RIdsm_00005"/>
<dbReference type="STRING" id="540747.SAMN04488031_102197"/>